<evidence type="ECO:0000313" key="1">
    <source>
        <dbReference type="EMBL" id="MBA9003071.1"/>
    </source>
</evidence>
<proteinExistence type="predicted"/>
<gene>
    <name evidence="1" type="ORF">HNR21_001953</name>
</gene>
<organism evidence="1 2">
    <name type="scientific">Thermomonospora cellulosilytica</name>
    <dbReference type="NCBI Taxonomy" id="1411118"/>
    <lineage>
        <taxon>Bacteria</taxon>
        <taxon>Bacillati</taxon>
        <taxon>Actinomycetota</taxon>
        <taxon>Actinomycetes</taxon>
        <taxon>Streptosporangiales</taxon>
        <taxon>Thermomonosporaceae</taxon>
        <taxon>Thermomonospora</taxon>
    </lineage>
</organism>
<evidence type="ECO:0000313" key="2">
    <source>
        <dbReference type="Proteomes" id="UP000539313"/>
    </source>
</evidence>
<accession>A0A7W3MWB8</accession>
<sequence length="33" mass="3662">MYAGHLDVVLDWFGLGKAVAIYQVAEVLVNKNQ</sequence>
<keyword evidence="2" id="KW-1185">Reference proteome</keyword>
<name>A0A7W3MWB8_9ACTN</name>
<protein>
    <submittedName>
        <fullName evidence="1">Uncharacterized protein</fullName>
    </submittedName>
</protein>
<dbReference type="Proteomes" id="UP000539313">
    <property type="component" value="Unassembled WGS sequence"/>
</dbReference>
<dbReference type="AlphaFoldDB" id="A0A7W3MWB8"/>
<comment type="caution">
    <text evidence="1">The sequence shown here is derived from an EMBL/GenBank/DDBJ whole genome shotgun (WGS) entry which is preliminary data.</text>
</comment>
<dbReference type="EMBL" id="JACJII010000001">
    <property type="protein sequence ID" value="MBA9003071.1"/>
    <property type="molecule type" value="Genomic_DNA"/>
</dbReference>
<reference evidence="1 2" key="1">
    <citation type="submission" date="2020-08" db="EMBL/GenBank/DDBJ databases">
        <title>Sequencing the genomes of 1000 actinobacteria strains.</title>
        <authorList>
            <person name="Klenk H.-P."/>
        </authorList>
    </citation>
    <scope>NUCLEOTIDE SEQUENCE [LARGE SCALE GENOMIC DNA]</scope>
    <source>
        <strain evidence="1 2">DSM 45823</strain>
    </source>
</reference>